<evidence type="ECO:0000313" key="2">
    <source>
        <dbReference type="Proteomes" id="UP000094313"/>
    </source>
</evidence>
<sequence length="117" mass="13263">MNEVDRTYNINLSFEEIKLPPFQDILVLAKNSVQGKIGLSKSFELLVPNGFEIIDINDGVIETIFVHRNILAKISKEKVIQILQNNVFPFISEGELISVNFKVNISVKDIVFKDSDL</sequence>
<organism evidence="1 2">
    <name type="scientific">Pedobacter steynii</name>
    <dbReference type="NCBI Taxonomy" id="430522"/>
    <lineage>
        <taxon>Bacteria</taxon>
        <taxon>Pseudomonadati</taxon>
        <taxon>Bacteroidota</taxon>
        <taxon>Sphingobacteriia</taxon>
        <taxon>Sphingobacteriales</taxon>
        <taxon>Sphingobacteriaceae</taxon>
        <taxon>Pedobacter</taxon>
    </lineage>
</organism>
<protein>
    <submittedName>
        <fullName evidence="1">Uncharacterized protein</fullName>
    </submittedName>
</protein>
<dbReference type="AlphaFoldDB" id="A0A1D7QJI0"/>
<dbReference type="OrthoDB" id="678645at2"/>
<dbReference type="EMBL" id="CP017141">
    <property type="protein sequence ID" value="AOM78790.1"/>
    <property type="molecule type" value="Genomic_DNA"/>
</dbReference>
<proteinExistence type="predicted"/>
<accession>A0A1D7QJI0</accession>
<dbReference type="RefSeq" id="WP_069380454.1">
    <property type="nucleotide sequence ID" value="NZ_CP017141.1"/>
</dbReference>
<gene>
    <name evidence="1" type="ORF">BFS30_17385</name>
</gene>
<name>A0A1D7QJI0_9SPHI</name>
<keyword evidence="2" id="KW-1185">Reference proteome</keyword>
<reference evidence="1 2" key="1">
    <citation type="submission" date="2016-08" db="EMBL/GenBank/DDBJ databases">
        <authorList>
            <person name="Seilhamer J.J."/>
        </authorList>
    </citation>
    <scope>NUCLEOTIDE SEQUENCE [LARGE SCALE GENOMIC DNA]</scope>
    <source>
        <strain evidence="1 2">DX4</strain>
    </source>
</reference>
<evidence type="ECO:0000313" key="1">
    <source>
        <dbReference type="EMBL" id="AOM78790.1"/>
    </source>
</evidence>
<dbReference type="Proteomes" id="UP000094313">
    <property type="component" value="Chromosome"/>
</dbReference>
<dbReference type="KEGG" id="psty:BFS30_17385"/>